<protein>
    <submittedName>
        <fullName evidence="2">Uncharacterized protein</fullName>
    </submittedName>
</protein>
<organism evidence="2 3">
    <name type="scientific">Colletotrichum chrysophilum</name>
    <dbReference type="NCBI Taxonomy" id="1836956"/>
    <lineage>
        <taxon>Eukaryota</taxon>
        <taxon>Fungi</taxon>
        <taxon>Dikarya</taxon>
        <taxon>Ascomycota</taxon>
        <taxon>Pezizomycotina</taxon>
        <taxon>Sordariomycetes</taxon>
        <taxon>Hypocreomycetidae</taxon>
        <taxon>Glomerellales</taxon>
        <taxon>Glomerellaceae</taxon>
        <taxon>Colletotrichum</taxon>
        <taxon>Colletotrichum gloeosporioides species complex</taxon>
    </lineage>
</organism>
<name>A0AAD9AZ77_9PEZI</name>
<feature type="region of interest" description="Disordered" evidence="1">
    <location>
        <begin position="1"/>
        <end position="54"/>
    </location>
</feature>
<comment type="caution">
    <text evidence="2">The sequence shown here is derived from an EMBL/GenBank/DDBJ whole genome shotgun (WGS) entry which is preliminary data.</text>
</comment>
<dbReference type="Proteomes" id="UP001243330">
    <property type="component" value="Unassembled WGS sequence"/>
</dbReference>
<proteinExistence type="predicted"/>
<sequence>MLPASPSSTSVSTSAAATAAPVSTSSPPSASSASRPTRTCASQVEPDTLLLGDGGKFDLAALEGAHVTDTEMPHDSS</sequence>
<reference evidence="2" key="1">
    <citation type="submission" date="2023-01" db="EMBL/GenBank/DDBJ databases">
        <title>Colletotrichum chrysophilum M932 genome sequence.</title>
        <authorList>
            <person name="Baroncelli R."/>
        </authorList>
    </citation>
    <scope>NUCLEOTIDE SEQUENCE</scope>
    <source>
        <strain evidence="2">M932</strain>
    </source>
</reference>
<feature type="compositionally biased region" description="Low complexity" evidence="1">
    <location>
        <begin position="1"/>
        <end position="42"/>
    </location>
</feature>
<evidence type="ECO:0000313" key="3">
    <source>
        <dbReference type="Proteomes" id="UP001243330"/>
    </source>
</evidence>
<gene>
    <name evidence="2" type="ORF">CCHR01_01362</name>
</gene>
<keyword evidence="3" id="KW-1185">Reference proteome</keyword>
<dbReference type="EMBL" id="JAQOWY010000014">
    <property type="protein sequence ID" value="KAK1855980.1"/>
    <property type="molecule type" value="Genomic_DNA"/>
</dbReference>
<dbReference type="AlphaFoldDB" id="A0AAD9AZ77"/>
<accession>A0AAD9AZ77</accession>
<evidence type="ECO:0000256" key="1">
    <source>
        <dbReference type="SAM" id="MobiDB-lite"/>
    </source>
</evidence>
<evidence type="ECO:0000313" key="2">
    <source>
        <dbReference type="EMBL" id="KAK1855980.1"/>
    </source>
</evidence>